<dbReference type="EMBL" id="FOYJ01000002">
    <property type="protein sequence ID" value="SFR03512.1"/>
    <property type="molecule type" value="Genomic_DNA"/>
</dbReference>
<dbReference type="PROSITE" id="PS51782">
    <property type="entry name" value="LYSM"/>
    <property type="match status" value="2"/>
</dbReference>
<reference evidence="4 5" key="1">
    <citation type="submission" date="2016-10" db="EMBL/GenBank/DDBJ databases">
        <authorList>
            <person name="Varghese N."/>
            <person name="Submissions S."/>
        </authorList>
    </citation>
    <scope>NUCLEOTIDE SEQUENCE [LARGE SCALE GENOMIC DNA]</scope>
    <source>
        <strain evidence="3 4">NFIX06</strain>
        <strain evidence="2 5">NFIX08</strain>
    </source>
</reference>
<sequence>MPGKKTRNAPSSIDTPIQNLWNTLLSAGYLSADQKKFNLPAANTLHSAPVTALLNDADLFPTASLVMTLSGVQPPGDGNTIVLTGQIDGNSFNVSQPAASATFSVTVNGVAQLSVSTHLPDNSAALGTAFPGLKPHDKKQNVSAAAITLFRNAVFTASSSDAGTGVTFSGQPVAGSSYQGMWKTRPAAMQGSITQWPTRDRALSPAFVLRSEPVDAVPAAGLLPLKAGLLFVSSQADDDTSHGIATFDAGTLALSGIELHFPLLDDGDPLALSNDSLAVSLSSVADIASLLMGEVADALLPNRFPLGTDLLLQELTFTLDITASRTLQVSATVKAHTEIHLLPLNLAVLESVIFTFSVGVDLSAWIAINGLFKLNGQEQLKFYGGLSFSVPGGSDSVTLVAYNDAEIDILQLLNIVPGLPTLPESGIVTPAGGLSAQIQPATGAWQFSGTIAPKSGAWTLEFGRGIKAVSLKSLRLDLERTPTNLTATIQAHTEFLGIPFIVSAQTSTQSRAWVFEGRMIASKPVSLISVASQLLPFIPQSLPTDITLNALQVKFNTAANTFMVQTTLQWTLDFLPISITADLLIRSDRAKASDPASYSGQLTGIVDINNMILTCSYIFSPTTTDIIFAYRNLKVVYHKDDIDPYVAVSLEKSNVGDLFAFLLSFAQPGRNIALGDPWNALEKISLPNLTVNVHLKTRKINVSIGLNVDLGFIKITQFTLTYVKQYGKPKFNLELSCEFLGQRYGGDNKPLSWDPLNQAPPVVPGAGTQVFDLEYLGIGQRMTLRGEMPTTMDGVIKRLENALIPVGNPTRNPANQLPGLSYDAGSDWMIGTRFTAMSTVSLSMVFNDPRVYGLLIQLAGSRAGPLAGLRFEILYRKISDNVGVYHIELTLPDTMRHLEFGEVSITLPIVTVDIFTNGNFRIDAGFPPSLTDFSRSFSVQVFPFIGYGGFYFGVLNGETSTTIPRISNGNFTPVIEFGFALQVGVGKTLSLGILSGGISITVGGMLQGTLSWFNPIDQALVPENYFHLRGALAVIGQVYATVDFGIIQASVSLTIYVSAAIDVESYRAILLSVSAGVRVKVSIKIIFIRINFSFSATITETFPIGSNRQTPWILSAPASNTGVQRSLYRAKSPFIRQPQYGQLRLRPARTMMARHILSRYRNNAGAPLCVNVTAIPLFSQAIADDFAFSGAPTVPFAGKNPVLALLLGIETSTDAASGTNQLLSFMSDWLSSLIGDEHATLSAAVVDEILDALKAPDAVTDIFSYTNLVHLFDNHHIQFTLQPRPQQAQADGSELPMALMAMIPELSLETPDYTINFLTDRIPAAGYEQRIQDYFADLAAQFAERQGWNSNKTQDASQPDSMARLIFRYYFLMLARSLLQQTKSFMAEAEWPLSEKEAAHASLQTLANRFNNNYTVRAGEDFPAIAAWFSVTPQALEAANPQFEGAAPAAGDTLFIPAPAVSYIAQPGDTLESLAACFALEPDELQQANPQVNFHPLAGGTQLAIPAMRILHKVLDGEVAATIAADFGLSLPALRAANPQVNFNPLKPGTLLLIPLTVSPYAIAESNQQKAGKLRAGTLLPLGDIPFLTQNGDTFASLAARFGANDVALVACNQNVLGLLRAAQKLPLGDFTCTSRDGDSLNGIIAYWYARNTDFNAQNLLAGNPTLRLAAPQTLNIPQLNENDKRVTLAHEERVQDFLLANSTTLDVLIASNNAIALATGQTLLLKNIIVVASNSFLLQYTAGSGETPLLLAQRFFEPSPSAQAAALLSIRQWNGNIAAESPFATGSLVVIPYFTTPGNICRQFGITLAELCRRSTLLSDSNLLAANVSLLAEQVTHRIVTNETLAEIAQNYNLSLEQLTGRIATLGGLFADEAKTLSVKAIPGFRRSLLASVLAQTGNYTNALNMSTRFMLNGLRLPDPDFPQQGSLAINTPAAYPLYALVGQEYPLAPPDAQKGYTLTLTGSDAGWINIPDGKLAIPLLAEEIARIAELATAELDTANIISQAIPLYSWLPDRQTVSATAIWATEEVPEGITLPSQRVSTPRIWSMPDALIRAIAESPDRRLPYRGCFGTPLPDGNIDTTVLQAARYATAIDFTIEKPDASRPGMYLLSGTDQAGLQRVLNLWTYLKNNDAVGATLYLAYREQQASNSNGTQTSDRLDRANSFLLKTNLSTESHGEFQTLLRTNSAVMLNDGLIDASLATLTAEDSRNFLQLLWECSVVKNGGYYLYYQKEDGTPGLPGSLFSDGKQASLQLIALLSNQTADAGIARSFNNILIVGDNVDQSANSIFFEATTHTVVEGDTLNHIAVNAPPILALSGQSLGEINQLIMGVLRTGCEVAGQMVLPSDSISSIALRAGKTVAEIVAALVDRPEMLRTGALVMLAGKPVQPVNDGDTLESIASEYDFLDPAALVALNAHRTPLLAAGTSFNLPGGERYILQAGDTFFSIAQAKQQDLSLLGDLNATNPILLADAVITVAANTLKLCASLPPGHAGFTLQRSNPQVESAAETTTSALGTLYNLAGFQLAANATLNASNEGLPAGPTNDTDESLWQYRQILSLIAFARNKSNEGNVALPSAAQSPYRAVSAGGQADIALCLQDILGNRTVGSSLPAAHSPTGYTDELLGPGAWPSVNTTYRFQPRNGGGALAVTAQLSATPFLPDASAVPVRGGLPSGQLVTAAASRAQQARLQYQTASWQLQQPDITACLSTTLGELDDNAALSLALRYDLLGLANSAWIFTGIAAGIEPTRITLGPETALKNFADVLSHYPASGEMVAKINQYLRADLLFGAATPLIVPHNVLTKAGDTPQAVIDHLEDTIDLTTLGRNNMQLAVAPDTVFSTATRSVVLDVAGQSLNALALSFGCAIATSAGNISGMAATCQLLTLGKDVVLSWSDPVSGNSWQYGPEAGENRSLAAAAAWFAQQVKASQQRENVNITVDDVAVENQFVNGIFASGQTLSIASVIAHSGDTIASLLADFGAPQGNQSDPLANFMAANANVPNVWPVSTALYIQDTALIIEEGQTLESLAQQAAISTGSIIANNLRLPFNSATSMLIPFSGDNQEMMAGSLLIASGQPLSALASALAMSSRDLLTLNETLPALFSGSPIGTVTPALSDTPQDIARGLAITVGELADRIADAPGALRSGALLVTPTVRSRESETIKAVALRLNCTAEALIAANACLPGWITAGQSITVDGAPYLVRENDTLALLLARINEARLSSRQPPLSTPEFAAVAQGLALSARAIITPVVILQLSAQVQPYAERAIQNLGVSLAVSRDPAMMAAGFDSAPLMVSSTTSITAAPFSASDNLQSLTQFAIDFENAFRGLKLATGPQQTQGNTLLKQASMRAAVNGGATQSKDKSLWVVNFSDRGSYVNYAVDAQSARYFALPPLTTLAWNGNAQQVSYSPQQGLEWGSGTTAFRAADPEQWQQQLFSAIDLVLSPEYAVAGANHPKTRAAIQQIITAKQQIANGVAQRVQPIISGNNQGQTEAINAMEQQLLVALSSASTVQSLIQLDLNVSGDGAPPMADIASAPQLSGKLTTHIVNTQQIAANNDAPLAPLAEMTGVSPRYLATILATTRNIIRPDLTIARKDQPDKICVTSTSDTLSSIAQALELPLYELAGKSKILGTPQPLFLHNTAINVTPTAAPQTLTTLTSVASWANTTIADVIVANQQRTDFFSAGSTLTLGNTSFTPSASDTLEKIALFFGDVETFATQLGSVDAGSLSGHYQLNDSAPPRGLTLVPQISLSTAKVALAQGITRLTTAFGVKDPMVQRNVTLQLAYQVNQLEFDRHGIAGVHGYQDSSWLSFIIPLENVTQTDGQIGQLQIPVPLNSYPQPAVVSRQTASAATPAENAVATLAQWDYAFTATRQFAAQDQATFEILFNQPDDGVSSSLVRDSRYEPIITLLAAFSTVWDVIASDLAQLKDATQQSIPLPAINALNGLASFAEKIGDAWANLRNVAPDLKGLPTRRYLYLLSILTPNTPTEISSISLERLEQRSDFGSEPDDFLFTCSAAFAADLDKRLIPAALETRMAECGFPPGAESYVTVGAPGSDWMIYAPQATQRYAGGKTVMAPQTFRLQRKADEETILVSRQILWPAIDTGEGQRFVSHQMGNRLIYDLPQEGLPITDLLTLPMVFYRLNIMGLQDAWGGTSIARNANLLAGKRINPDFIYQTPLAMFPTRISPLLADTTVTTLTGETLEEALSTLFQTLTAGQAAILGASHRAMRIAACWWSGADPSQDPLTTPLRVSTPLTLSPLYAFDVASDWKTGHYISRLAQQMQKQAAVLGVTPRAPGRWVVDILIYSYQEDQNAKALTALLDIRNKTYPAS</sequence>
<evidence type="ECO:0000313" key="2">
    <source>
        <dbReference type="EMBL" id="SFR03512.1"/>
    </source>
</evidence>
<dbReference type="Gene3D" id="3.10.350.10">
    <property type="entry name" value="LysM domain"/>
    <property type="match status" value="3"/>
</dbReference>
<feature type="domain" description="LysM" evidence="1">
    <location>
        <begin position="1510"/>
        <end position="1554"/>
    </location>
</feature>
<dbReference type="PANTHER" id="PTHR33734">
    <property type="entry name" value="LYSM DOMAIN-CONTAINING GPI-ANCHORED PROTEIN 2"/>
    <property type="match status" value="1"/>
</dbReference>
<protein>
    <submittedName>
        <fullName evidence="2">LysM domain-containing protein</fullName>
    </submittedName>
</protein>
<dbReference type="Proteomes" id="UP000198760">
    <property type="component" value="Unassembled WGS sequence"/>
</dbReference>
<evidence type="ECO:0000313" key="4">
    <source>
        <dbReference type="Proteomes" id="UP000198760"/>
    </source>
</evidence>
<accession>A0AAX2ENX0</accession>
<proteinExistence type="predicted"/>
<gene>
    <name evidence="3" type="ORF">SAMN03159428_01188</name>
    <name evidence="2" type="ORF">SAMN03159514_01156</name>
</gene>
<dbReference type="Proteomes" id="UP000199173">
    <property type="component" value="Unassembled WGS sequence"/>
</dbReference>
<name>A0AAX2ENX0_9ENTR</name>
<dbReference type="InterPro" id="IPR018392">
    <property type="entry name" value="LysM"/>
</dbReference>
<evidence type="ECO:0000313" key="3">
    <source>
        <dbReference type="EMBL" id="SFT58147.1"/>
    </source>
</evidence>
<evidence type="ECO:0000313" key="5">
    <source>
        <dbReference type="Proteomes" id="UP000199173"/>
    </source>
</evidence>
<dbReference type="SMART" id="SM00257">
    <property type="entry name" value="LysM"/>
    <property type="match status" value="6"/>
</dbReference>
<keyword evidence="4" id="KW-1185">Reference proteome</keyword>
<dbReference type="PANTHER" id="PTHR33734:SF22">
    <property type="entry name" value="MEMBRANE-BOUND LYTIC MUREIN TRANSGLYCOSYLASE D"/>
    <property type="match status" value="1"/>
</dbReference>
<dbReference type="EMBL" id="FPAV01000002">
    <property type="protein sequence ID" value="SFT58147.1"/>
    <property type="molecule type" value="Genomic_DNA"/>
</dbReference>
<dbReference type="CDD" id="cd00118">
    <property type="entry name" value="LysM"/>
    <property type="match status" value="3"/>
</dbReference>
<feature type="domain" description="LysM" evidence="1">
    <location>
        <begin position="1461"/>
        <end position="1505"/>
    </location>
</feature>
<dbReference type="Pfam" id="PF01476">
    <property type="entry name" value="LysM"/>
    <property type="match status" value="3"/>
</dbReference>
<dbReference type="SUPFAM" id="SSF54106">
    <property type="entry name" value="LysM domain"/>
    <property type="match status" value="1"/>
</dbReference>
<evidence type="ECO:0000259" key="1">
    <source>
        <dbReference type="PROSITE" id="PS51782"/>
    </source>
</evidence>
<dbReference type="RefSeq" id="WP_083596713.1">
    <property type="nucleotide sequence ID" value="NZ_FONC01000004.1"/>
</dbReference>
<dbReference type="InterPro" id="IPR036779">
    <property type="entry name" value="LysM_dom_sf"/>
</dbReference>
<organism evidence="2 5">
    <name type="scientific">Kosakonia radicincitans</name>
    <dbReference type="NCBI Taxonomy" id="283686"/>
    <lineage>
        <taxon>Bacteria</taxon>
        <taxon>Pseudomonadati</taxon>
        <taxon>Pseudomonadota</taxon>
        <taxon>Gammaproteobacteria</taxon>
        <taxon>Enterobacterales</taxon>
        <taxon>Enterobacteriaceae</taxon>
        <taxon>Kosakonia</taxon>
    </lineage>
</organism>
<comment type="caution">
    <text evidence="2">The sequence shown here is derived from an EMBL/GenBank/DDBJ whole genome shotgun (WGS) entry which is preliminary data.</text>
</comment>